<sequence length="465" mass="51890">MWQRKLNWMNPLTAADRLSSLKGFVFLDSALSQAELGRYSYIAVDPFALFTVIKGTAYWNGKALEGDPLHALKTQLSTYKLDVQEKKFPFQGGCIGYIGYDYAQYLEKIKDYPQSSENLVEITFGFYDAIVAFDNLTQESYLLASGFPETEPEKRAERATQRLDQLTKWLNEKLGAPREEASITLSNWHSNFTQTRYIAAIEQVKEYIRQGDIYQANIAQKFTAKLPDNFNPWRLYTKLRTINPAPFAAFLSFTDLAIASASPERFIRLQGTQVEVRPIKGTAARANDSQTDKALADILLHSEKDRAENIMIVDLLRNDLSRSCIADSVEVTALCQLESYTGVHHLVSVVTGILKPELDGLDLLKGCFPGGSITGAPKIRAMEIIAETEKACRGVYCGAIGYIDFDGDFDFNIAIRTITFSEKEAVFQAGGGITLLSDPEAEYSETLTKVDKIFESFGNPLTAGR</sequence>
<dbReference type="eggNOG" id="COG0147">
    <property type="taxonomic scope" value="Bacteria"/>
</dbReference>
<organism evidence="5 6">
    <name type="scientific">Zymomonas mobilis subsp. pomaceae (strain ATCC 29192 / DSM 22645 / JCM 10191 / CCUG 17912 / NBRC 13757 / NCIMB 11200 / NRRL B-4491 / Barker I)</name>
    <dbReference type="NCBI Taxonomy" id="579138"/>
    <lineage>
        <taxon>Bacteria</taxon>
        <taxon>Pseudomonadati</taxon>
        <taxon>Pseudomonadota</taxon>
        <taxon>Alphaproteobacteria</taxon>
        <taxon>Sphingomonadales</taxon>
        <taxon>Zymomonadaceae</taxon>
        <taxon>Zymomonas</taxon>
    </lineage>
</organism>
<dbReference type="NCBIfam" id="TIGR00553">
    <property type="entry name" value="pabB"/>
    <property type="match status" value="1"/>
</dbReference>
<dbReference type="STRING" id="579138.Zymop_1132"/>
<dbReference type="Proteomes" id="UP000000491">
    <property type="component" value="Chromosome"/>
</dbReference>
<dbReference type="InterPro" id="IPR015890">
    <property type="entry name" value="Chorismate_C"/>
</dbReference>
<dbReference type="GO" id="GO:0016829">
    <property type="term" value="F:lyase activity"/>
    <property type="evidence" value="ECO:0007669"/>
    <property type="project" value="UniProtKB-KW"/>
</dbReference>
<dbReference type="GO" id="GO:0009396">
    <property type="term" value="P:folic acid-containing compound biosynthetic process"/>
    <property type="evidence" value="ECO:0007669"/>
    <property type="project" value="InterPro"/>
</dbReference>
<dbReference type="InterPro" id="IPR005801">
    <property type="entry name" value="ADC_synthase"/>
</dbReference>
<dbReference type="GO" id="GO:0046820">
    <property type="term" value="F:4-amino-4-deoxychorismate synthase activity"/>
    <property type="evidence" value="ECO:0007669"/>
    <property type="project" value="UniProtKB-EC"/>
</dbReference>
<dbReference type="Pfam" id="PF00425">
    <property type="entry name" value="Chorismate_bind"/>
    <property type="match status" value="1"/>
</dbReference>
<evidence type="ECO:0000256" key="2">
    <source>
        <dbReference type="ARBA" id="ARBA00022679"/>
    </source>
</evidence>
<dbReference type="AlphaFoldDB" id="F8ETT0"/>
<dbReference type="PRINTS" id="PR00095">
    <property type="entry name" value="ANTSNTHASEI"/>
</dbReference>
<dbReference type="InterPro" id="IPR019999">
    <property type="entry name" value="Anth_synth_I-like"/>
</dbReference>
<keyword evidence="5" id="KW-0456">Lyase</keyword>
<accession>F8ETT0</accession>
<dbReference type="PANTHER" id="PTHR11236:SF50">
    <property type="entry name" value="AMINODEOXYCHORISMATE SYNTHASE COMPONENT 1"/>
    <property type="match status" value="1"/>
</dbReference>
<reference evidence="5 6" key="1">
    <citation type="journal article" date="2011" name="J. Bacteriol.">
        <title>Genome sequence of the ethanol-producing Zymomonas mobilis subsp. pomaceae lectotype strain ATCC 29192.</title>
        <authorList>
            <person name="Kouvelis V.N."/>
            <person name="Davenport K.W."/>
            <person name="Brettin T.S."/>
            <person name="Bruce D."/>
            <person name="Detter C."/>
            <person name="Han C.S."/>
            <person name="Nolan M."/>
            <person name="Tapia R."/>
            <person name="Damoulaki A."/>
            <person name="Kyrpides N.C."/>
            <person name="Typas M.A."/>
            <person name="Pappas K.M."/>
        </authorList>
    </citation>
    <scope>NUCLEOTIDE SEQUENCE [LARGE SCALE GENOMIC DNA]</scope>
    <source>
        <strain evidence="6">ATCC 29192 / DSM 22645 / JCM 10191 / CCUG 17912 / NBRC 13757 / NCIMB 11200 / NRRL B-4491 / Barker I</strain>
    </source>
</reference>
<evidence type="ECO:0000256" key="1">
    <source>
        <dbReference type="ARBA" id="ARBA00013139"/>
    </source>
</evidence>
<dbReference type="GO" id="GO:0000162">
    <property type="term" value="P:L-tryptophan biosynthetic process"/>
    <property type="evidence" value="ECO:0007669"/>
    <property type="project" value="TreeGrafter"/>
</dbReference>
<gene>
    <name evidence="5" type="ordered locus">Zymop_1132</name>
</gene>
<evidence type="ECO:0000259" key="3">
    <source>
        <dbReference type="Pfam" id="PF00425"/>
    </source>
</evidence>
<protein>
    <recommendedName>
        <fullName evidence="1">aminodeoxychorismate synthase</fullName>
        <ecNumber evidence="1">2.6.1.85</ecNumber>
    </recommendedName>
</protein>
<dbReference type="PANTHER" id="PTHR11236">
    <property type="entry name" value="AMINOBENZOATE/ANTHRANILATE SYNTHASE"/>
    <property type="match status" value="1"/>
</dbReference>
<feature type="domain" description="Anthranilate synthase component I N-terminal" evidence="4">
    <location>
        <begin position="8"/>
        <end position="142"/>
    </location>
</feature>
<dbReference type="HOGENOM" id="CLU_006493_7_2_5"/>
<dbReference type="KEGG" id="zmp:Zymop_1132"/>
<evidence type="ECO:0000259" key="4">
    <source>
        <dbReference type="Pfam" id="PF04715"/>
    </source>
</evidence>
<dbReference type="PATRIC" id="fig|579138.3.peg.1200"/>
<proteinExistence type="predicted"/>
<dbReference type="SUPFAM" id="SSF56322">
    <property type="entry name" value="ADC synthase"/>
    <property type="match status" value="1"/>
</dbReference>
<dbReference type="Gene3D" id="3.60.120.10">
    <property type="entry name" value="Anthranilate synthase"/>
    <property type="match status" value="1"/>
</dbReference>
<dbReference type="Pfam" id="PF04715">
    <property type="entry name" value="Anth_synt_I_N"/>
    <property type="match status" value="1"/>
</dbReference>
<name>F8ETT0_ZYMMT</name>
<evidence type="ECO:0000313" key="5">
    <source>
        <dbReference type="EMBL" id="AEI38027.1"/>
    </source>
</evidence>
<dbReference type="EC" id="2.6.1.85" evidence="1"/>
<dbReference type="InterPro" id="IPR006805">
    <property type="entry name" value="Anth_synth_I_N"/>
</dbReference>
<dbReference type="EMBL" id="CP002865">
    <property type="protein sequence ID" value="AEI38027.1"/>
    <property type="molecule type" value="Genomic_DNA"/>
</dbReference>
<dbReference type="InterPro" id="IPR005802">
    <property type="entry name" value="ADC_synth_comp_1"/>
</dbReference>
<keyword evidence="2" id="KW-0808">Transferase</keyword>
<feature type="domain" description="Chorismate-utilising enzyme C-terminal" evidence="3">
    <location>
        <begin position="194"/>
        <end position="449"/>
    </location>
</feature>
<evidence type="ECO:0000313" key="6">
    <source>
        <dbReference type="Proteomes" id="UP000000491"/>
    </source>
</evidence>